<evidence type="ECO:0000259" key="2">
    <source>
        <dbReference type="PROSITE" id="PS50846"/>
    </source>
</evidence>
<dbReference type="SUPFAM" id="SSF55008">
    <property type="entry name" value="HMA, heavy metal-associated domain"/>
    <property type="match status" value="1"/>
</dbReference>
<comment type="caution">
    <text evidence="3">The sequence shown here is derived from an EMBL/GenBank/DDBJ whole genome shotgun (WGS) entry which is preliminary data.</text>
</comment>
<dbReference type="PANTHER" id="PTHR22814:SF336">
    <property type="entry name" value="HEAVY METAL-ASSOCIATED ISOPRENYLATED PLANT PROTEIN 23"/>
    <property type="match status" value="1"/>
</dbReference>
<evidence type="ECO:0000313" key="3">
    <source>
        <dbReference type="EMBL" id="KAH7295788.1"/>
    </source>
</evidence>
<evidence type="ECO:0000313" key="4">
    <source>
        <dbReference type="Proteomes" id="UP000825935"/>
    </source>
</evidence>
<keyword evidence="1" id="KW-0479">Metal-binding</keyword>
<name>A0A8T2RJL8_CERRI</name>
<dbReference type="PANTHER" id="PTHR22814">
    <property type="entry name" value="COPPER TRANSPORT PROTEIN ATOX1-RELATED"/>
    <property type="match status" value="1"/>
</dbReference>
<accession>A0A8T2RJL8</accession>
<dbReference type="InterPro" id="IPR006121">
    <property type="entry name" value="HMA_dom"/>
</dbReference>
<feature type="domain" description="HMA" evidence="2">
    <location>
        <begin position="1"/>
        <end position="64"/>
    </location>
</feature>
<proteinExistence type="predicted"/>
<dbReference type="PROSITE" id="PS50846">
    <property type="entry name" value="HMA_2"/>
    <property type="match status" value="1"/>
</dbReference>
<keyword evidence="4" id="KW-1185">Reference proteome</keyword>
<gene>
    <name evidence="3" type="ORF">KP509_27G066000</name>
</gene>
<dbReference type="Gene3D" id="3.30.70.100">
    <property type="match status" value="1"/>
</dbReference>
<sequence>MDVVEMLVRMDCNGCERTVRKSLSRIRGIESIDVDMKLNKVTVRGYVDRMMVLRAVRRSGKKAEFWNPVQQPDYYLHLPQTYGGYGYPKPSRAFESTYNYERHGYNEPHNHQYYSPYINRPEDGIATLFSDDNPNACFIM</sequence>
<dbReference type="InterPro" id="IPR036163">
    <property type="entry name" value="HMA_dom_sf"/>
</dbReference>
<evidence type="ECO:0000256" key="1">
    <source>
        <dbReference type="ARBA" id="ARBA00022723"/>
    </source>
</evidence>
<dbReference type="OMA" id="CCCYYPP"/>
<dbReference type="GO" id="GO:0046872">
    <property type="term" value="F:metal ion binding"/>
    <property type="evidence" value="ECO:0007669"/>
    <property type="project" value="UniProtKB-KW"/>
</dbReference>
<reference evidence="3 4" key="1">
    <citation type="submission" date="2021-08" db="EMBL/GenBank/DDBJ databases">
        <title>WGS assembly of Ceratopteris richardii.</title>
        <authorList>
            <person name="Marchant D.B."/>
            <person name="Chen G."/>
            <person name="Jenkins J."/>
            <person name="Shu S."/>
            <person name="Leebens-Mack J."/>
            <person name="Grimwood J."/>
            <person name="Schmutz J."/>
            <person name="Soltis P."/>
            <person name="Soltis D."/>
            <person name="Chen Z.-H."/>
        </authorList>
    </citation>
    <scope>NUCLEOTIDE SEQUENCE [LARGE SCALE GENOMIC DNA]</scope>
    <source>
        <strain evidence="3">Whitten #5841</strain>
        <tissue evidence="3">Leaf</tissue>
    </source>
</reference>
<organism evidence="3 4">
    <name type="scientific">Ceratopteris richardii</name>
    <name type="common">Triangle waterfern</name>
    <dbReference type="NCBI Taxonomy" id="49495"/>
    <lineage>
        <taxon>Eukaryota</taxon>
        <taxon>Viridiplantae</taxon>
        <taxon>Streptophyta</taxon>
        <taxon>Embryophyta</taxon>
        <taxon>Tracheophyta</taxon>
        <taxon>Polypodiopsida</taxon>
        <taxon>Polypodiidae</taxon>
        <taxon>Polypodiales</taxon>
        <taxon>Pteridineae</taxon>
        <taxon>Pteridaceae</taxon>
        <taxon>Parkerioideae</taxon>
        <taxon>Ceratopteris</taxon>
    </lineage>
</organism>
<protein>
    <recommendedName>
        <fullName evidence="2">HMA domain-containing protein</fullName>
    </recommendedName>
</protein>
<dbReference type="CDD" id="cd00371">
    <property type="entry name" value="HMA"/>
    <property type="match status" value="1"/>
</dbReference>
<dbReference type="AlphaFoldDB" id="A0A8T2RJL8"/>
<dbReference type="Proteomes" id="UP000825935">
    <property type="component" value="Chromosome 27"/>
</dbReference>
<dbReference type="EMBL" id="CM035432">
    <property type="protein sequence ID" value="KAH7295788.1"/>
    <property type="molecule type" value="Genomic_DNA"/>
</dbReference>
<dbReference type="OrthoDB" id="689350at2759"/>
<dbReference type="Pfam" id="PF00403">
    <property type="entry name" value="HMA"/>
    <property type="match status" value="1"/>
</dbReference>